<gene>
    <name evidence="1" type="ORF">GT037_000354</name>
</gene>
<comment type="caution">
    <text evidence="1">The sequence shown here is derived from an EMBL/GenBank/DDBJ whole genome shotgun (WGS) entry which is preliminary data.</text>
</comment>
<reference evidence="1" key="1">
    <citation type="submission" date="2020-01" db="EMBL/GenBank/DDBJ databases">
        <authorList>
            <person name="Feng Z.H.Z."/>
        </authorList>
    </citation>
    <scope>NUCLEOTIDE SEQUENCE</scope>
    <source>
        <strain evidence="1">CBS107.38</strain>
    </source>
</reference>
<feature type="non-terminal residue" evidence="1">
    <location>
        <position position="1"/>
    </location>
</feature>
<name>A0A8H7BGZ5_9PLEO</name>
<organism evidence="1 2">
    <name type="scientific">Alternaria burnsii</name>
    <dbReference type="NCBI Taxonomy" id="1187904"/>
    <lineage>
        <taxon>Eukaryota</taxon>
        <taxon>Fungi</taxon>
        <taxon>Dikarya</taxon>
        <taxon>Ascomycota</taxon>
        <taxon>Pezizomycotina</taxon>
        <taxon>Dothideomycetes</taxon>
        <taxon>Pleosporomycetidae</taxon>
        <taxon>Pleosporales</taxon>
        <taxon>Pleosporineae</taxon>
        <taxon>Pleosporaceae</taxon>
        <taxon>Alternaria</taxon>
        <taxon>Alternaria sect. Alternaria</taxon>
    </lineage>
</organism>
<accession>A0A8H7BGZ5</accession>
<evidence type="ECO:0000313" key="1">
    <source>
        <dbReference type="EMBL" id="KAF7681378.1"/>
    </source>
</evidence>
<keyword evidence="2" id="KW-1185">Reference proteome</keyword>
<dbReference type="Proteomes" id="UP000596902">
    <property type="component" value="Unassembled WGS sequence"/>
</dbReference>
<protein>
    <submittedName>
        <fullName evidence="1">Uncharacterized protein</fullName>
    </submittedName>
</protein>
<sequence>YVQFLNRLPTINPSTMDKTYPIQFTDSVAALPPTAPRNHAHMINLAIKKIPKNIMLQDAVVTLLHQTSSMALDMFLANTKAFHVGYIPKSNNSDDCLVIMRRGDKVLVGQYSKHKTSPSPALGFQNLIRYSIASDGAWTITDATYNDYFRPSWEDVWAGRTVDIGPRDINGKTTDEDLFMRDLLALQAAHHILSRKFWDDKTFIYSAVF</sequence>
<reference evidence="1" key="2">
    <citation type="submission" date="2020-08" db="EMBL/GenBank/DDBJ databases">
        <title>Draft Genome Sequence of Cumin Blight Pathogen Alternaria burnsii.</title>
        <authorList>
            <person name="Feng Z."/>
        </authorList>
    </citation>
    <scope>NUCLEOTIDE SEQUENCE</scope>
    <source>
        <strain evidence="1">CBS107.38</strain>
    </source>
</reference>
<dbReference type="GeneID" id="62198579"/>
<dbReference type="RefSeq" id="XP_038791257.1">
    <property type="nucleotide sequence ID" value="XM_038925401.1"/>
</dbReference>
<dbReference type="AlphaFoldDB" id="A0A8H7BGZ5"/>
<dbReference type="EMBL" id="JAAABM010000001">
    <property type="protein sequence ID" value="KAF7681378.1"/>
    <property type="molecule type" value="Genomic_DNA"/>
</dbReference>
<proteinExistence type="predicted"/>
<evidence type="ECO:0000313" key="2">
    <source>
        <dbReference type="Proteomes" id="UP000596902"/>
    </source>
</evidence>